<evidence type="ECO:0000313" key="2">
    <source>
        <dbReference type="EMBL" id="GAA4085988.1"/>
    </source>
</evidence>
<keyword evidence="3" id="KW-1185">Reference proteome</keyword>
<evidence type="ECO:0000256" key="1">
    <source>
        <dbReference type="SAM" id="MobiDB-lite"/>
    </source>
</evidence>
<organism evidence="2 3">
    <name type="scientific">Actinomadura miaoliensis</name>
    <dbReference type="NCBI Taxonomy" id="430685"/>
    <lineage>
        <taxon>Bacteria</taxon>
        <taxon>Bacillati</taxon>
        <taxon>Actinomycetota</taxon>
        <taxon>Actinomycetes</taxon>
        <taxon>Streptosporangiales</taxon>
        <taxon>Thermomonosporaceae</taxon>
        <taxon>Actinomadura</taxon>
    </lineage>
</organism>
<comment type="caution">
    <text evidence="2">The sequence shown here is derived from an EMBL/GenBank/DDBJ whole genome shotgun (WGS) entry which is preliminary data.</text>
</comment>
<feature type="region of interest" description="Disordered" evidence="1">
    <location>
        <begin position="1"/>
        <end position="73"/>
    </location>
</feature>
<accession>A0ABP7WD39</accession>
<proteinExistence type="predicted"/>
<dbReference type="EMBL" id="BAAAZG010000039">
    <property type="protein sequence ID" value="GAA4085988.1"/>
    <property type="molecule type" value="Genomic_DNA"/>
</dbReference>
<reference evidence="3" key="1">
    <citation type="journal article" date="2019" name="Int. J. Syst. Evol. Microbiol.">
        <title>The Global Catalogue of Microorganisms (GCM) 10K type strain sequencing project: providing services to taxonomists for standard genome sequencing and annotation.</title>
        <authorList>
            <consortium name="The Broad Institute Genomics Platform"/>
            <consortium name="The Broad Institute Genome Sequencing Center for Infectious Disease"/>
            <person name="Wu L."/>
            <person name="Ma J."/>
        </authorList>
    </citation>
    <scope>NUCLEOTIDE SEQUENCE [LARGE SCALE GENOMIC DNA]</scope>
    <source>
        <strain evidence="3">JCM 16702</strain>
    </source>
</reference>
<dbReference type="Proteomes" id="UP001500683">
    <property type="component" value="Unassembled WGS sequence"/>
</dbReference>
<protein>
    <submittedName>
        <fullName evidence="2">Uncharacterized protein</fullName>
    </submittedName>
</protein>
<sequence length="73" mass="8001">MMTVAATVTRIRSDHSDGGGQRSRRRGMRGALPSPTAYDWMRRRVPEGRGACRNGKTERSAGPVITEGQRGET</sequence>
<name>A0ABP7WD39_9ACTN</name>
<gene>
    <name evidence="2" type="ORF">GCM10022214_52510</name>
</gene>
<evidence type="ECO:0000313" key="3">
    <source>
        <dbReference type="Proteomes" id="UP001500683"/>
    </source>
</evidence>